<feature type="domain" description="AAA+ ATPase" evidence="4">
    <location>
        <begin position="100"/>
        <end position="234"/>
    </location>
</feature>
<dbReference type="InterPro" id="IPR001270">
    <property type="entry name" value="ClpA/B"/>
</dbReference>
<dbReference type="NCBIfam" id="NF038214">
    <property type="entry name" value="IS21_help_AAA"/>
    <property type="match status" value="1"/>
</dbReference>
<dbReference type="KEGG" id="paca:ID47_05245"/>
<dbReference type="EMBL" id="CP008941">
    <property type="protein sequence ID" value="AIK96272.1"/>
    <property type="molecule type" value="Genomic_DNA"/>
</dbReference>
<dbReference type="RefSeq" id="WP_038464534.1">
    <property type="nucleotide sequence ID" value="NZ_CP008941.1"/>
</dbReference>
<organism evidence="5 6">
    <name type="scientific">Candidatus Odyssella acanthamoebae</name>
    <dbReference type="NCBI Taxonomy" id="91604"/>
    <lineage>
        <taxon>Bacteria</taxon>
        <taxon>Pseudomonadati</taxon>
        <taxon>Pseudomonadota</taxon>
        <taxon>Alphaproteobacteria</taxon>
        <taxon>Holosporales</taxon>
        <taxon>Candidatus Paracaedibacteraceae</taxon>
        <taxon>Candidatus Odyssella</taxon>
    </lineage>
</organism>
<keyword evidence="3" id="KW-0067">ATP-binding</keyword>
<dbReference type="SMART" id="SM00382">
    <property type="entry name" value="AAA"/>
    <property type="match status" value="1"/>
</dbReference>
<dbReference type="SUPFAM" id="SSF52540">
    <property type="entry name" value="P-loop containing nucleoside triphosphate hydrolases"/>
    <property type="match status" value="1"/>
</dbReference>
<keyword evidence="6" id="KW-1185">Reference proteome</keyword>
<gene>
    <name evidence="5" type="ORF">ID47_05245</name>
</gene>
<dbReference type="GO" id="GO:0006260">
    <property type="term" value="P:DNA replication"/>
    <property type="evidence" value="ECO:0007669"/>
    <property type="project" value="TreeGrafter"/>
</dbReference>
<evidence type="ECO:0000256" key="2">
    <source>
        <dbReference type="ARBA" id="ARBA00022741"/>
    </source>
</evidence>
<dbReference type="CDD" id="cd00009">
    <property type="entry name" value="AAA"/>
    <property type="match status" value="1"/>
</dbReference>
<evidence type="ECO:0000313" key="6">
    <source>
        <dbReference type="Proteomes" id="UP000028926"/>
    </source>
</evidence>
<dbReference type="InterPro" id="IPR047661">
    <property type="entry name" value="IstB"/>
</dbReference>
<dbReference type="PANTHER" id="PTHR30050:SF4">
    <property type="entry name" value="ATP-BINDING PROTEIN RV3427C IN INSERTION SEQUENCE-RELATED"/>
    <property type="match status" value="1"/>
</dbReference>
<sequence>MNLQYDRIQSLCQQLRLNAIGPQYVDIAQHSLQAHHSYGDFLEQLLRAEMTERQSRTQAILTQMAGFPVIKTLDDFDSSLVTGLSTKTLASLRSLAFMERHQNVILLGPSGVGKTHLAIALGYLATQAGLKTRFVTAADLLLQLDAALRQGKLEEVLKRTVLGYRLLIIDEVGYLPFSREQANLLFQLVAKRYEKGSIILTSNLPFGQWHTALAGDVTLTAALLDRLLHHATVLNIQGESYRLKDKRKAGLIPSRLKDEEATL</sequence>
<protein>
    <recommendedName>
        <fullName evidence="4">AAA+ ATPase domain-containing protein</fullName>
    </recommendedName>
</protein>
<evidence type="ECO:0000313" key="5">
    <source>
        <dbReference type="EMBL" id="AIK96272.1"/>
    </source>
</evidence>
<dbReference type="PANTHER" id="PTHR30050">
    <property type="entry name" value="CHROMOSOMAL REPLICATION INITIATOR PROTEIN DNAA"/>
    <property type="match status" value="1"/>
</dbReference>
<dbReference type="OrthoDB" id="8150723at2"/>
<comment type="similarity">
    <text evidence="1">Belongs to the IS21/IS1162 putative ATP-binding protein family.</text>
</comment>
<dbReference type="InterPro" id="IPR003593">
    <property type="entry name" value="AAA+_ATPase"/>
</dbReference>
<dbReference type="HOGENOM" id="CLU_062999_1_0_5"/>
<dbReference type="Proteomes" id="UP000028926">
    <property type="component" value="Chromosome"/>
</dbReference>
<dbReference type="InterPro" id="IPR002611">
    <property type="entry name" value="IstB_ATP-bd"/>
</dbReference>
<evidence type="ECO:0000256" key="1">
    <source>
        <dbReference type="ARBA" id="ARBA00008059"/>
    </source>
</evidence>
<dbReference type="Pfam" id="PF01695">
    <property type="entry name" value="IstB_IS21"/>
    <property type="match status" value="1"/>
</dbReference>
<dbReference type="InterPro" id="IPR028350">
    <property type="entry name" value="DNAC/IstB-like"/>
</dbReference>
<dbReference type="PRINTS" id="PR00300">
    <property type="entry name" value="CLPPROTEASEA"/>
</dbReference>
<accession>A0A077AST8</accession>
<dbReference type="AlphaFoldDB" id="A0A077AST8"/>
<dbReference type="GO" id="GO:0005524">
    <property type="term" value="F:ATP binding"/>
    <property type="evidence" value="ECO:0007669"/>
    <property type="project" value="UniProtKB-KW"/>
</dbReference>
<evidence type="ECO:0000259" key="4">
    <source>
        <dbReference type="SMART" id="SM00382"/>
    </source>
</evidence>
<evidence type="ECO:0000256" key="3">
    <source>
        <dbReference type="ARBA" id="ARBA00022840"/>
    </source>
</evidence>
<proteinExistence type="inferred from homology"/>
<dbReference type="NCBIfam" id="NF006616">
    <property type="entry name" value="PRK09183.1"/>
    <property type="match status" value="1"/>
</dbReference>
<dbReference type="STRING" id="91604.ID47_05245"/>
<reference evidence="5 6" key="1">
    <citation type="submission" date="2014-07" db="EMBL/GenBank/DDBJ databases">
        <title>Comparative genomic insights into amoeba endosymbionts belonging to the families of Holosporaceae and Candidatus Midichloriaceae within Rickettsiales.</title>
        <authorList>
            <person name="Wang Z."/>
            <person name="Wu M."/>
        </authorList>
    </citation>
    <scope>NUCLEOTIDE SEQUENCE [LARGE SCALE GENOMIC DNA]</scope>
    <source>
        <strain evidence="5">PRA3</strain>
    </source>
</reference>
<dbReference type="InterPro" id="IPR027417">
    <property type="entry name" value="P-loop_NTPase"/>
</dbReference>
<dbReference type="FunFam" id="3.40.50.300:FF:000606">
    <property type="entry name" value="IS100 transposase orfB"/>
    <property type="match status" value="1"/>
</dbReference>
<dbReference type="Gene3D" id="3.40.50.300">
    <property type="entry name" value="P-loop containing nucleotide triphosphate hydrolases"/>
    <property type="match status" value="1"/>
</dbReference>
<dbReference type="eggNOG" id="COG1484">
    <property type="taxonomic scope" value="Bacteria"/>
</dbReference>
<keyword evidence="2" id="KW-0547">Nucleotide-binding</keyword>
<dbReference type="PIRSF" id="PIRSF003073">
    <property type="entry name" value="DNAC_TnpB_IstB"/>
    <property type="match status" value="1"/>
</dbReference>
<name>A0A077AST8_9PROT</name>